<keyword evidence="4" id="KW-1185">Reference proteome</keyword>
<evidence type="ECO:0000313" key="4">
    <source>
        <dbReference type="Proteomes" id="UP000239485"/>
    </source>
</evidence>
<dbReference type="EMBL" id="PTJD01000001">
    <property type="protein sequence ID" value="PPK98343.1"/>
    <property type="molecule type" value="Genomic_DNA"/>
</dbReference>
<dbReference type="Pfam" id="PF09995">
    <property type="entry name" value="MPAB_Lcp_cat"/>
    <property type="match status" value="1"/>
</dbReference>
<feature type="region of interest" description="Disordered" evidence="1">
    <location>
        <begin position="1"/>
        <end position="29"/>
    </location>
</feature>
<protein>
    <submittedName>
        <fullName evidence="3">Uncharacterized protein (DUF2236 family)</fullName>
    </submittedName>
</protein>
<dbReference type="AlphaFoldDB" id="A0A2S6IVJ3"/>
<reference evidence="3 4" key="1">
    <citation type="submission" date="2018-02" db="EMBL/GenBank/DDBJ databases">
        <title>Genomic Encyclopedia of Archaeal and Bacterial Type Strains, Phase II (KMG-II): from individual species to whole genera.</title>
        <authorList>
            <person name="Goeker M."/>
        </authorList>
    </citation>
    <scope>NUCLEOTIDE SEQUENCE [LARGE SCALE GENOMIC DNA]</scope>
    <source>
        <strain evidence="3 4">DSM 22857</strain>
    </source>
</reference>
<feature type="domain" description="ER-bound oxygenase mpaB/mpaB'/Rubber oxygenase catalytic" evidence="2">
    <location>
        <begin position="57"/>
        <end position="287"/>
    </location>
</feature>
<dbReference type="GO" id="GO:0016491">
    <property type="term" value="F:oxidoreductase activity"/>
    <property type="evidence" value="ECO:0007669"/>
    <property type="project" value="InterPro"/>
</dbReference>
<dbReference type="Proteomes" id="UP000239485">
    <property type="component" value="Unassembled WGS sequence"/>
</dbReference>
<sequence length="313" mass="33855">MAAFRWPRSRHAARNPLGETAGVSRPRMPLRAAFPPPLPPGRAGDPGVVEPDGPFQRLWGDRLALMGGPAAILLQIAHPLVGAGVVEHSDYRSRPGHRLLATLDATLAITFGDREQAAAAAAAVGGRHRRVRGTLPSAVGEFPAGTPYSAGDPDLALWVYATLVRTSLRVHERYRAPLGAAERERYYRESKAFALTFRVPPGHLPGSWAQFCAYFDSVLPRLAVTPAVLDVARDLLVPRLTPPVPGAGVLLRAVTADLLPDAARRSYSLPLTAARRAQVAALTAATRRLWPRAPRALREVPHVRQCEERLRAG</sequence>
<comment type="caution">
    <text evidence="3">The sequence shown here is derived from an EMBL/GenBank/DDBJ whole genome shotgun (WGS) entry which is preliminary data.</text>
</comment>
<evidence type="ECO:0000259" key="2">
    <source>
        <dbReference type="Pfam" id="PF09995"/>
    </source>
</evidence>
<dbReference type="InterPro" id="IPR018713">
    <property type="entry name" value="MPAB/Lcp_cat_dom"/>
</dbReference>
<proteinExistence type="predicted"/>
<evidence type="ECO:0000313" key="3">
    <source>
        <dbReference type="EMBL" id="PPK98343.1"/>
    </source>
</evidence>
<gene>
    <name evidence="3" type="ORF">CLV92_10138</name>
</gene>
<dbReference type="PANTHER" id="PTHR36151:SF3">
    <property type="entry name" value="ER-BOUND OXYGENASE MPAB_MPAB'_RUBBER OXYGENASE CATALYTIC DOMAIN-CONTAINING PROTEIN"/>
    <property type="match status" value="1"/>
</dbReference>
<dbReference type="PANTHER" id="PTHR36151">
    <property type="entry name" value="BLR2777 PROTEIN"/>
    <property type="match status" value="1"/>
</dbReference>
<organism evidence="3 4">
    <name type="scientific">Kineococcus xinjiangensis</name>
    <dbReference type="NCBI Taxonomy" id="512762"/>
    <lineage>
        <taxon>Bacteria</taxon>
        <taxon>Bacillati</taxon>
        <taxon>Actinomycetota</taxon>
        <taxon>Actinomycetes</taxon>
        <taxon>Kineosporiales</taxon>
        <taxon>Kineosporiaceae</taxon>
        <taxon>Kineococcus</taxon>
    </lineage>
</organism>
<evidence type="ECO:0000256" key="1">
    <source>
        <dbReference type="SAM" id="MobiDB-lite"/>
    </source>
</evidence>
<accession>A0A2S6IVJ3</accession>
<name>A0A2S6IVJ3_9ACTN</name>